<evidence type="ECO:0000313" key="1">
    <source>
        <dbReference type="EMBL" id="OBY30745.1"/>
    </source>
</evidence>
<keyword evidence="2" id="KW-1185">Reference proteome</keyword>
<protein>
    <submittedName>
        <fullName evidence="1">Uncharacterized protein</fullName>
    </submittedName>
</protein>
<name>A0A1B8SDE0_9MYCO</name>
<comment type="caution">
    <text evidence="1">The sequence shown here is derived from an EMBL/GenBank/DDBJ whole genome shotgun (WGS) entry which is preliminary data.</text>
</comment>
<evidence type="ECO:0000313" key="2">
    <source>
        <dbReference type="Proteomes" id="UP000092668"/>
    </source>
</evidence>
<gene>
    <name evidence="1" type="ORF">ACT18_16230</name>
</gene>
<dbReference type="RefSeq" id="WP_019738086.1">
    <property type="nucleotide sequence ID" value="NZ_LFOE01000026.1"/>
</dbReference>
<dbReference type="EMBL" id="LFOE01000026">
    <property type="protein sequence ID" value="OBY30745.1"/>
    <property type="molecule type" value="Genomic_DNA"/>
</dbReference>
<dbReference type="PATRIC" id="fig|354243.3.peg.3356"/>
<dbReference type="STRING" id="354243.BST28_00850"/>
<dbReference type="AlphaFoldDB" id="A0A1B8SDE0"/>
<sequence>MWCPSVSLSVWANAWLAGQAAPDDLLDALSAWAPVQSVAAYDAISIGEAGLRWSGGSGGGSASLLQVVRGAAMQGAGAAIQPVFPVPGDVRGLPAGTVFEREAILAGEAVLIGAPGAGSPVGLVPAFSDDTDTAEDTTFPADAEAPVTELSWTVHAVPATVPVEHHDLGEAEYALRSAVRTAADALAVTGSGWAGQLGEDPRKLVEQLVESQRHHRIPGHAPTRAVRVLETAAHVDAIITVSSGLTVGAQSSAEVQHATDAVRPLAAVVRSSRSAAVSAILHSAWRR</sequence>
<proteinExistence type="predicted"/>
<reference evidence="1 2" key="1">
    <citation type="submission" date="2015-06" db="EMBL/GenBank/DDBJ databases">
        <title>Genome sequence of Mycobacterium kumamotonense strain Roo.</title>
        <authorList>
            <person name="Greninger A.L."/>
            <person name="Cunningham G."/>
            <person name="Miller S."/>
        </authorList>
    </citation>
    <scope>NUCLEOTIDE SEQUENCE [LARGE SCALE GENOMIC DNA]</scope>
    <source>
        <strain evidence="1 2">Roo</strain>
    </source>
</reference>
<organism evidence="1 2">
    <name type="scientific">Mycolicibacter kumamotonensis</name>
    <dbReference type="NCBI Taxonomy" id="354243"/>
    <lineage>
        <taxon>Bacteria</taxon>
        <taxon>Bacillati</taxon>
        <taxon>Actinomycetota</taxon>
        <taxon>Actinomycetes</taxon>
        <taxon>Mycobacteriales</taxon>
        <taxon>Mycobacteriaceae</taxon>
        <taxon>Mycolicibacter</taxon>
    </lineage>
</organism>
<accession>A0A1B8SDE0</accession>
<dbReference type="Proteomes" id="UP000092668">
    <property type="component" value="Unassembled WGS sequence"/>
</dbReference>
<dbReference type="OrthoDB" id="5188961at2"/>